<organism evidence="1 2">
    <name type="scientific">Massilia agilis</name>
    <dbReference type="NCBI Taxonomy" id="1811226"/>
    <lineage>
        <taxon>Bacteria</taxon>
        <taxon>Pseudomonadati</taxon>
        <taxon>Pseudomonadota</taxon>
        <taxon>Betaproteobacteria</taxon>
        <taxon>Burkholderiales</taxon>
        <taxon>Oxalobacteraceae</taxon>
        <taxon>Telluria group</taxon>
        <taxon>Massilia</taxon>
    </lineage>
</organism>
<dbReference type="Proteomes" id="UP001206126">
    <property type="component" value="Unassembled WGS sequence"/>
</dbReference>
<sequence length="720" mass="77139">MRHLLLISIAVVHLHAAGAGQQVTLPAGAKLNPQRVLAERYAAPSPKSIPARPAAAAPAGGIANVTFESATTQAPVPVTFGQVFAPGALRPGEQLAGKLAGGGTVGLQVDVKARHADGSVRHAVISAVLPRVEASEPLAMALATSQASAAARPPAPAQLLDQGFTASVSAVIDGERYSASAEKMLAAQKPATWLSGPVASEWEVAAPLATANGQVHPHLSARFAIRWYPTAHAARVDVTVENDWAYEPSPRNFIYDAVVSVGGKEVYARNALTHYHHARWRKLFWWGAAPAVHVRHDTGYLIATRALPNYDRTVSISEAALAALQSQWTGPRTEPMGVGAAAQAMPTTGGRPDIGLLPAWGAMYLLSMDQRARQVTLGTADLAGSWSIHYRDKRTGRPVSLLDYPYMTIVGKPGDTLNPAARRQEAFPPCAAPDACKSPYVHDVAHQPAFAYLPYLVTGDRYYLEELQFWAMYDVFASNPGYRDNAKGLLKPEQVRGQAWGLRTLGEAAYITPDDDPLKRHFVQLLDSNLDWYNATYAANPSANKLGVITNGYALVYDKQTALAPWQDDFFTAAVGHVWELGFDKAAPLLKWKARFPIGRMVGPGACWVDGTIYAMKVRDSAGSAIYESIGQAYRASHKSDFVTLPCGGPEMAAALKLGVGEMAGYSSVATGFPSNMQPALAYAADVAGEAGRKAWAQFMARSVKPDYGSAPQFAIVPRR</sequence>
<dbReference type="RefSeq" id="WP_258823993.1">
    <property type="nucleotide sequence ID" value="NZ_JANUHB010000005.1"/>
</dbReference>
<evidence type="ECO:0000313" key="1">
    <source>
        <dbReference type="EMBL" id="MCS0810169.1"/>
    </source>
</evidence>
<evidence type="ECO:0000313" key="2">
    <source>
        <dbReference type="Proteomes" id="UP001206126"/>
    </source>
</evidence>
<proteinExistence type="predicted"/>
<keyword evidence="2" id="KW-1185">Reference proteome</keyword>
<protein>
    <submittedName>
        <fullName evidence="1">Uncharacterized protein</fullName>
    </submittedName>
</protein>
<accession>A0ABT2DH51</accession>
<gene>
    <name evidence="1" type="ORF">NX774_19785</name>
</gene>
<name>A0ABT2DH51_9BURK</name>
<reference evidence="1 2" key="1">
    <citation type="submission" date="2022-08" db="EMBL/GenBank/DDBJ databases">
        <title>Reclassification of Massilia species as members of the genera Telluria, Duganella, Pseudoduganella, Mokoshia gen. nov. and Zemynaea gen. nov. using orthogonal and non-orthogonal genome-based approaches.</title>
        <authorList>
            <person name="Bowman J.P."/>
        </authorList>
    </citation>
    <scope>NUCLEOTIDE SEQUENCE [LARGE SCALE GENOMIC DNA]</scope>
    <source>
        <strain evidence="1 2">JCM 31605</strain>
    </source>
</reference>
<comment type="caution">
    <text evidence="1">The sequence shown here is derived from an EMBL/GenBank/DDBJ whole genome shotgun (WGS) entry which is preliminary data.</text>
</comment>
<dbReference type="EMBL" id="JANUHB010000005">
    <property type="protein sequence ID" value="MCS0810169.1"/>
    <property type="molecule type" value="Genomic_DNA"/>
</dbReference>